<keyword evidence="1" id="KW-1133">Transmembrane helix</keyword>
<dbReference type="EMBL" id="RAHG01000002">
    <property type="protein sequence ID" value="RJT15313.1"/>
    <property type="molecule type" value="Genomic_DNA"/>
</dbReference>
<feature type="transmembrane region" description="Helical" evidence="1">
    <location>
        <begin position="213"/>
        <end position="235"/>
    </location>
</feature>
<reference evidence="2 3" key="1">
    <citation type="submission" date="2018-09" db="EMBL/GenBank/DDBJ databases">
        <authorList>
            <person name="Le Fleche-Mateos A."/>
        </authorList>
    </citation>
    <scope>NUCLEOTIDE SEQUENCE [LARGE SCALE GENOMIC DNA]</scope>
    <source>
        <strain evidence="2 3">DSM 30078</strain>
    </source>
</reference>
<evidence type="ECO:0000256" key="1">
    <source>
        <dbReference type="SAM" id="Phobius"/>
    </source>
</evidence>
<keyword evidence="1" id="KW-0472">Membrane</keyword>
<feature type="transmembrane region" description="Helical" evidence="1">
    <location>
        <begin position="138"/>
        <end position="163"/>
    </location>
</feature>
<evidence type="ECO:0000313" key="3">
    <source>
        <dbReference type="Proteomes" id="UP000284119"/>
    </source>
</evidence>
<keyword evidence="3" id="KW-1185">Reference proteome</keyword>
<organism evidence="2 3">
    <name type="scientific">Rahnella inusitata</name>
    <dbReference type="NCBI Taxonomy" id="58169"/>
    <lineage>
        <taxon>Bacteria</taxon>
        <taxon>Pseudomonadati</taxon>
        <taxon>Pseudomonadota</taxon>
        <taxon>Gammaproteobacteria</taxon>
        <taxon>Enterobacterales</taxon>
        <taxon>Yersiniaceae</taxon>
        <taxon>Rahnella</taxon>
    </lineage>
</organism>
<sequence length="291" mass="33525">MILITFLPVIPWGSDLIKVGKISSVKIVYIACMLTIAFSIVNTLKYYIIKPGTGSLYFMRVVVQYVFEVFVLSLYMFFSSSSIFYPLMIVLKASNIDDMWVFLYWLVFMIAFIFLSYMPCLFYFFLEKIKNKAKKNTLVIIQGVSVAALVSTGVLVFLFPMFLNAFIYSSLHSVGMVSSTPHYYSIDADKYDVNMFPKSIWATQSLEGNQPKVFIHAFSLFSIGTINLLCPNYILNLKEDAYKVNFNHFPPSYDNEKISYFKKMAQGCLVFEDTEFQQWDTLFDSKGKIKT</sequence>
<keyword evidence="1" id="KW-0812">Transmembrane</keyword>
<evidence type="ECO:0000313" key="2">
    <source>
        <dbReference type="EMBL" id="RJT15313.1"/>
    </source>
</evidence>
<proteinExistence type="predicted"/>
<feature type="transmembrane region" description="Helical" evidence="1">
    <location>
        <begin position="69"/>
        <end position="90"/>
    </location>
</feature>
<dbReference type="Proteomes" id="UP000284119">
    <property type="component" value="Unassembled WGS sequence"/>
</dbReference>
<comment type="caution">
    <text evidence="2">The sequence shown here is derived from an EMBL/GenBank/DDBJ whole genome shotgun (WGS) entry which is preliminary data.</text>
</comment>
<name>A0ABX9P3N2_9GAMM</name>
<protein>
    <recommendedName>
        <fullName evidence="4">DUF1240 domain-containing protein</fullName>
    </recommendedName>
</protein>
<evidence type="ECO:0008006" key="4">
    <source>
        <dbReference type="Google" id="ProtNLM"/>
    </source>
</evidence>
<feature type="transmembrane region" description="Helical" evidence="1">
    <location>
        <begin position="102"/>
        <end position="126"/>
    </location>
</feature>
<feature type="transmembrane region" description="Helical" evidence="1">
    <location>
        <begin position="27"/>
        <end position="48"/>
    </location>
</feature>
<accession>A0ABX9P3N2</accession>
<gene>
    <name evidence="2" type="ORF">D5396_07695</name>
</gene>